<dbReference type="InterPro" id="IPR007325">
    <property type="entry name" value="KFase/CYL"/>
</dbReference>
<organism evidence="2 3">
    <name type="scientific">Geodia barretti</name>
    <name type="common">Barrett's horny sponge</name>
    <dbReference type="NCBI Taxonomy" id="519541"/>
    <lineage>
        <taxon>Eukaryota</taxon>
        <taxon>Metazoa</taxon>
        <taxon>Porifera</taxon>
        <taxon>Demospongiae</taxon>
        <taxon>Heteroscleromorpha</taxon>
        <taxon>Tetractinellida</taxon>
        <taxon>Astrophorina</taxon>
        <taxon>Geodiidae</taxon>
        <taxon>Geodia</taxon>
    </lineage>
</organism>
<proteinExistence type="inferred from homology"/>
<dbReference type="Gene3D" id="3.50.30.50">
    <property type="entry name" value="Putative cyclase"/>
    <property type="match status" value="1"/>
</dbReference>
<dbReference type="Pfam" id="PF04199">
    <property type="entry name" value="Cyclase"/>
    <property type="match status" value="1"/>
</dbReference>
<evidence type="ECO:0000313" key="2">
    <source>
        <dbReference type="EMBL" id="CAI8018232.1"/>
    </source>
</evidence>
<comment type="similarity">
    <text evidence="1">Belongs to the Cyclase 1 superfamily.</text>
</comment>
<comment type="caution">
    <text evidence="2">The sequence shown here is derived from an EMBL/GenBank/DDBJ whole genome shotgun (WGS) entry which is preliminary data.</text>
</comment>
<accession>A0AA35RVZ9</accession>
<reference evidence="2" key="1">
    <citation type="submission" date="2023-03" db="EMBL/GenBank/DDBJ databases">
        <authorList>
            <person name="Steffen K."/>
            <person name="Cardenas P."/>
        </authorList>
    </citation>
    <scope>NUCLEOTIDE SEQUENCE</scope>
</reference>
<gene>
    <name evidence="2" type="ORF">GBAR_LOCUS11032</name>
</gene>
<keyword evidence="3" id="KW-1185">Reference proteome</keyword>
<dbReference type="GO" id="GO:0019441">
    <property type="term" value="P:L-tryptophan catabolic process to kynurenine"/>
    <property type="evidence" value="ECO:0007669"/>
    <property type="project" value="InterPro"/>
</dbReference>
<dbReference type="GO" id="GO:0004061">
    <property type="term" value="F:arylformamidase activity"/>
    <property type="evidence" value="ECO:0007669"/>
    <property type="project" value="InterPro"/>
</dbReference>
<evidence type="ECO:0000313" key="3">
    <source>
        <dbReference type="Proteomes" id="UP001174909"/>
    </source>
</evidence>
<dbReference type="AlphaFoldDB" id="A0AA35RVZ9"/>
<dbReference type="InterPro" id="IPR037175">
    <property type="entry name" value="KFase_sf"/>
</dbReference>
<dbReference type="PANTHER" id="PTHR31118:SF12">
    <property type="entry name" value="CYCLASE-LIKE PROTEIN 2"/>
    <property type="match status" value="1"/>
</dbReference>
<dbReference type="PANTHER" id="PTHR31118">
    <property type="entry name" value="CYCLASE-LIKE PROTEIN 2"/>
    <property type="match status" value="1"/>
</dbReference>
<sequence>MDRPERIIAYRRVVDLTHPIKPGIPTWPGDPPVQFETTATIQDHGYCLRRFSMGEHSGTHISTPSAFWDIGPGPDGIAPEALVVPAVVMDSRGRAAQDPDYALTVDDLAEWERRYGEIPAGSITLLLTGWSRYWDEPEQFINLASDGLMHTPGFANEAAQLLMDTREASGIGTDTHGVDPGAEVGLEVSRTVSHRGGMILECLNNLERLPATGATLVIGRLPLVGGSGSPASVLALTP</sequence>
<dbReference type="SUPFAM" id="SSF102198">
    <property type="entry name" value="Putative cyclase"/>
    <property type="match status" value="1"/>
</dbReference>
<name>A0AA35RVZ9_GEOBA</name>
<protein>
    <submittedName>
        <fullName evidence="2">Isatin hydrolase</fullName>
    </submittedName>
</protein>
<keyword evidence="2" id="KW-0378">Hydrolase</keyword>
<dbReference type="EMBL" id="CASHTH010001687">
    <property type="protein sequence ID" value="CAI8018232.1"/>
    <property type="molecule type" value="Genomic_DNA"/>
</dbReference>
<dbReference type="Proteomes" id="UP001174909">
    <property type="component" value="Unassembled WGS sequence"/>
</dbReference>
<evidence type="ECO:0000256" key="1">
    <source>
        <dbReference type="ARBA" id="ARBA00007865"/>
    </source>
</evidence>